<evidence type="ECO:0000313" key="3">
    <source>
        <dbReference type="Proteomes" id="UP000523161"/>
    </source>
</evidence>
<dbReference type="Proteomes" id="UP000523161">
    <property type="component" value="Unassembled WGS sequence"/>
</dbReference>
<proteinExistence type="predicted"/>
<dbReference type="Pfam" id="PF05707">
    <property type="entry name" value="Zot"/>
    <property type="match status" value="1"/>
</dbReference>
<organism evidence="2 3">
    <name type="scientific">Rheinheimera lutimaris</name>
    <dbReference type="NCBI Taxonomy" id="2740584"/>
    <lineage>
        <taxon>Bacteria</taxon>
        <taxon>Pseudomonadati</taxon>
        <taxon>Pseudomonadota</taxon>
        <taxon>Gammaproteobacteria</taxon>
        <taxon>Chromatiales</taxon>
        <taxon>Chromatiaceae</taxon>
        <taxon>Rheinheimera</taxon>
    </lineage>
</organism>
<sequence length="369" mass="41802">MIIFHEGLPRSGKSYEALVKWIIPAIKKGRKVYARINGLNYEKIAELCDITLERCQELLIHIPKEQVMTIYEHISNDALVIIDELQNFCPNGRQKLTPEMTAFIAEHGHKGLDIVTMGQSLSDCHSTWRNRTERKIQFLKLSMLGLEKRYQWTSYQGINQANGSIKFVKSNTGTATYDQKYFGAYASHEDDTENKGNLADARLNVFSSKALRYGIPLAIVAAGYAVYYLYGFFNPASVKAEPVAATQLSTVPQQKTAEAKLQVRSEPVRPSSYDFVQSNTERYSAKLTYMAGYHDYIQDFLVVWEDSSGRIMDQLYYGDFKQAGYTASAKGSGVEVSKGNVKLWFRFMPPHESYGRVPVQTQEQLVTSL</sequence>
<dbReference type="Gene3D" id="3.40.50.300">
    <property type="entry name" value="P-loop containing nucleotide triphosphate hydrolases"/>
    <property type="match status" value="1"/>
</dbReference>
<dbReference type="InterPro" id="IPR027417">
    <property type="entry name" value="P-loop_NTPase"/>
</dbReference>
<dbReference type="AlphaFoldDB" id="A0A7Y5AQD2"/>
<dbReference type="EMBL" id="JABSOD010000006">
    <property type="protein sequence ID" value="NRQ42611.1"/>
    <property type="molecule type" value="Genomic_DNA"/>
</dbReference>
<keyword evidence="3" id="KW-1185">Reference proteome</keyword>
<accession>A0A7Y5AQD2</accession>
<feature type="domain" description="Zona occludens toxin N-terminal" evidence="1">
    <location>
        <begin position="1"/>
        <end position="188"/>
    </location>
</feature>
<comment type="caution">
    <text evidence="2">The sequence shown here is derived from an EMBL/GenBank/DDBJ whole genome shotgun (WGS) entry which is preliminary data.</text>
</comment>
<dbReference type="RefSeq" id="WP_173500847.1">
    <property type="nucleotide sequence ID" value="NZ_JABSOD010000006.1"/>
</dbReference>
<reference evidence="2 3" key="1">
    <citation type="submission" date="2020-06" db="EMBL/GenBank/DDBJ databases">
        <title>Rheinheimera sp. nov., a marine bacterium isolated from coastal.</title>
        <authorList>
            <person name="Yu Q."/>
            <person name="Qi Y."/>
            <person name="Pu J."/>
        </authorList>
    </citation>
    <scope>NUCLEOTIDE SEQUENCE [LARGE SCALE GENOMIC DNA]</scope>
    <source>
        <strain evidence="2 3">YQF-2</strain>
    </source>
</reference>
<evidence type="ECO:0000313" key="2">
    <source>
        <dbReference type="EMBL" id="NRQ42611.1"/>
    </source>
</evidence>
<evidence type="ECO:0000259" key="1">
    <source>
        <dbReference type="Pfam" id="PF05707"/>
    </source>
</evidence>
<gene>
    <name evidence="2" type="ORF">HRH59_08485</name>
</gene>
<protein>
    <submittedName>
        <fullName evidence="2">Zonular occludens toxin</fullName>
    </submittedName>
</protein>
<dbReference type="InterPro" id="IPR008900">
    <property type="entry name" value="Zot_N"/>
</dbReference>
<name>A0A7Y5AQD2_9GAMM</name>